<evidence type="ECO:0000313" key="1">
    <source>
        <dbReference type="EMBL" id="KKU33666.1"/>
    </source>
</evidence>
<evidence type="ECO:0000313" key="2">
    <source>
        <dbReference type="Proteomes" id="UP000034794"/>
    </source>
</evidence>
<dbReference type="EMBL" id="LCMI01000002">
    <property type="protein sequence ID" value="KKU33666.1"/>
    <property type="molecule type" value="Genomic_DNA"/>
</dbReference>
<reference evidence="1 2" key="1">
    <citation type="journal article" date="2015" name="Nature">
        <title>rRNA introns, odd ribosomes, and small enigmatic genomes across a large radiation of phyla.</title>
        <authorList>
            <person name="Brown C.T."/>
            <person name="Hug L.A."/>
            <person name="Thomas B.C."/>
            <person name="Sharon I."/>
            <person name="Castelle C.J."/>
            <person name="Singh A."/>
            <person name="Wilkins M.J."/>
            <person name="Williams K.H."/>
            <person name="Banfield J.F."/>
        </authorList>
    </citation>
    <scope>NUCLEOTIDE SEQUENCE [LARGE SCALE GENOMIC DNA]</scope>
</reference>
<dbReference type="Proteomes" id="UP000034794">
    <property type="component" value="Unassembled WGS sequence"/>
</dbReference>
<organism evidence="1 2">
    <name type="scientific">Candidatus Collierbacteria bacterium GW2011_GWA2_46_26</name>
    <dbReference type="NCBI Taxonomy" id="1618381"/>
    <lineage>
        <taxon>Bacteria</taxon>
        <taxon>Candidatus Collieribacteriota</taxon>
    </lineage>
</organism>
<sequence length="206" mass="23844">MPTDPDIEEWRRKYVAERDILDRAIRSKQAAALESAQAALSHYLQHTDLDMIIRTVIYDLHQKFSATKFSKKQIPLDGEIVEGFTPVFILDHQGLPGSRKRFEIPGMRYRFYMEHRELVITVTFCKNEAGAIFPYVHLTHRDDRTHLINWEANQNNPDNQQLNFWLIDQITGLISGQYPLNTAKNCGVPLGQHASVTRSFYPDEDS</sequence>
<gene>
    <name evidence="1" type="ORF">UX47_C0002G0074</name>
</gene>
<proteinExistence type="predicted"/>
<dbReference type="AlphaFoldDB" id="A0A0G1PLR2"/>
<accession>A0A0G1PLR2</accession>
<name>A0A0G1PLR2_9BACT</name>
<protein>
    <submittedName>
        <fullName evidence="1">Uncharacterized protein</fullName>
    </submittedName>
</protein>
<comment type="caution">
    <text evidence="1">The sequence shown here is derived from an EMBL/GenBank/DDBJ whole genome shotgun (WGS) entry which is preliminary data.</text>
</comment>